<dbReference type="PANTHER" id="PTHR47256">
    <property type="entry name" value="ZN(II)2CYS6 TRANSCRIPTION FACTOR (EUROFUNG)-RELATED"/>
    <property type="match status" value="1"/>
</dbReference>
<dbReference type="InterPro" id="IPR053187">
    <property type="entry name" value="Notoamide_regulator"/>
</dbReference>
<accession>A0AB34KDP2</accession>
<dbReference type="GO" id="GO:0008270">
    <property type="term" value="F:zinc ion binding"/>
    <property type="evidence" value="ECO:0007669"/>
    <property type="project" value="InterPro"/>
</dbReference>
<dbReference type="GeneID" id="96009398"/>
<dbReference type="Gene3D" id="4.10.240.10">
    <property type="entry name" value="Zn(2)-C6 fungal-type DNA-binding domain"/>
    <property type="match status" value="1"/>
</dbReference>
<protein>
    <recommendedName>
        <fullName evidence="3">Zn(2)-C6 fungal-type domain-containing protein</fullName>
    </recommendedName>
</protein>
<dbReference type="Pfam" id="PF00172">
    <property type="entry name" value="Zn_clus"/>
    <property type="match status" value="1"/>
</dbReference>
<dbReference type="InterPro" id="IPR001138">
    <property type="entry name" value="Zn2Cys6_DnaBD"/>
</dbReference>
<dbReference type="PROSITE" id="PS00463">
    <property type="entry name" value="ZN2_CY6_FUNGAL_1"/>
    <property type="match status" value="1"/>
</dbReference>
<dbReference type="SUPFAM" id="SSF57701">
    <property type="entry name" value="Zn2/Cys6 DNA-binding domain"/>
    <property type="match status" value="1"/>
</dbReference>
<feature type="region of interest" description="Disordered" evidence="2">
    <location>
        <begin position="666"/>
        <end position="687"/>
    </location>
</feature>
<evidence type="ECO:0000256" key="2">
    <source>
        <dbReference type="SAM" id="MobiDB-lite"/>
    </source>
</evidence>
<feature type="domain" description="Zn(2)-C6 fungal-type" evidence="3">
    <location>
        <begin position="26"/>
        <end position="56"/>
    </location>
</feature>
<dbReference type="CDD" id="cd00067">
    <property type="entry name" value="GAL4"/>
    <property type="match status" value="1"/>
</dbReference>
<organism evidence="4 5">
    <name type="scientific">Cladosporium halotolerans</name>
    <dbReference type="NCBI Taxonomy" id="1052096"/>
    <lineage>
        <taxon>Eukaryota</taxon>
        <taxon>Fungi</taxon>
        <taxon>Dikarya</taxon>
        <taxon>Ascomycota</taxon>
        <taxon>Pezizomycotina</taxon>
        <taxon>Dothideomycetes</taxon>
        <taxon>Dothideomycetidae</taxon>
        <taxon>Cladosporiales</taxon>
        <taxon>Cladosporiaceae</taxon>
        <taxon>Cladosporium</taxon>
    </lineage>
</organism>
<comment type="caution">
    <text evidence="4">The sequence shown here is derived from an EMBL/GenBank/DDBJ whole genome shotgun (WGS) entry which is preliminary data.</text>
</comment>
<keyword evidence="1" id="KW-0539">Nucleus</keyword>
<reference evidence="4 5" key="1">
    <citation type="journal article" date="2020" name="Microbiol. Resour. Announc.">
        <title>Draft Genome Sequence of a Cladosporium Species Isolated from the Mesophotic Ascidian Didemnum maculosum.</title>
        <authorList>
            <person name="Gioti A."/>
            <person name="Siaperas R."/>
            <person name="Nikolaivits E."/>
            <person name="Le Goff G."/>
            <person name="Ouazzani J."/>
            <person name="Kotoulas G."/>
            <person name="Topakas E."/>
        </authorList>
    </citation>
    <scope>NUCLEOTIDE SEQUENCE [LARGE SCALE GENOMIC DNA]</scope>
    <source>
        <strain evidence="4 5">TM138-S3</strain>
    </source>
</reference>
<evidence type="ECO:0000256" key="1">
    <source>
        <dbReference type="ARBA" id="ARBA00023242"/>
    </source>
</evidence>
<evidence type="ECO:0000259" key="3">
    <source>
        <dbReference type="PROSITE" id="PS50048"/>
    </source>
</evidence>
<proteinExistence type="predicted"/>
<dbReference type="EMBL" id="JAAQHG020000038">
    <property type="protein sequence ID" value="KAL1583179.1"/>
    <property type="molecule type" value="Genomic_DNA"/>
</dbReference>
<evidence type="ECO:0000313" key="4">
    <source>
        <dbReference type="EMBL" id="KAL1583179.1"/>
    </source>
</evidence>
<dbReference type="GO" id="GO:0000981">
    <property type="term" value="F:DNA-binding transcription factor activity, RNA polymerase II-specific"/>
    <property type="evidence" value="ECO:0007669"/>
    <property type="project" value="InterPro"/>
</dbReference>
<dbReference type="PROSITE" id="PS50048">
    <property type="entry name" value="ZN2_CY6_FUNGAL_2"/>
    <property type="match status" value="1"/>
</dbReference>
<keyword evidence="5" id="KW-1185">Reference proteome</keyword>
<dbReference type="PANTHER" id="PTHR47256:SF1">
    <property type="entry name" value="ZN(II)2CYS6 TRANSCRIPTION FACTOR (EUROFUNG)"/>
    <property type="match status" value="1"/>
</dbReference>
<dbReference type="InterPro" id="IPR036864">
    <property type="entry name" value="Zn2-C6_fun-type_DNA-bd_sf"/>
</dbReference>
<dbReference type="SMART" id="SM00066">
    <property type="entry name" value="GAL4"/>
    <property type="match status" value="1"/>
</dbReference>
<dbReference type="CDD" id="cd12148">
    <property type="entry name" value="fungal_TF_MHR"/>
    <property type="match status" value="1"/>
</dbReference>
<evidence type="ECO:0000313" key="5">
    <source>
        <dbReference type="Proteomes" id="UP000803884"/>
    </source>
</evidence>
<name>A0AB34KDP2_9PEZI</name>
<dbReference type="RefSeq" id="XP_069226286.1">
    <property type="nucleotide sequence ID" value="XM_069376560.1"/>
</dbReference>
<sequence>MYTTDPSRAMSRPTSGVKKRSQVRAACNECRARKIACDTSRPVCKQCRSRSLDCVYATQNANETRQDALRREHESLKGQLQELRDFVDHLKSIPADDAWELIRDRHQTGGPIQDRFRTDSLQRSTGPELRLMDQRLPVASTIPVTLNLQADLLVNHPKAYPDILAFGDPQSIARDLLSPSGSHRLDQITRMKLDVRVPDLKDKSTPLLFCDPRLEGLNISYWTDVPISNYRAAAAISHYLQTEHALIALFDAGLFIGDLVGRRERYCSQFLVNALLAYAMQAYEIIDSTAWDLHARFFAKAVTLWEAKGTRDTFIDLIALKMMDYAGATGGFDLEARRLNQCAKEMAERLGLFNGSLLSAPSTIPEYLSHDARWNAHAAWGYFASACTSSLLYMQRSPKAPLSFPIPGTHGFHLPWYMGSTFTCMCKLYLIVDNAMTHSADAETLGPVPLTVAESTYGKLLEWVNELPSCCARSDMSPHHVMTMHIYYHCIVILIVRPWTSKNLHLRPSPRIHTTPDAVFHASIRQMKRILILFQLHYPESRYHAWWAPAAIYVAHAVLTASPPDPEWRFYFLVCLQAYRNLSLAYPFAATAYKATLTMAMAEGKLSAAKARDFHRQLVSGKGREGVKDAKNLRVYIDLGRARKENESRNAEELAGDLERLALAREEAQDRVDGDDSGEWAGLSTDG</sequence>
<dbReference type="AlphaFoldDB" id="A0AB34KDP2"/>
<gene>
    <name evidence="4" type="ORF">WHR41_07956</name>
</gene>
<dbReference type="Proteomes" id="UP000803884">
    <property type="component" value="Unassembled WGS sequence"/>
</dbReference>